<dbReference type="HOGENOM" id="CLU_1313782_0_0_0"/>
<keyword evidence="3" id="KW-1185">Reference proteome</keyword>
<dbReference type="Proteomes" id="UP000006844">
    <property type="component" value="Chromosome"/>
</dbReference>
<name>E8V2U1_TERSS</name>
<keyword evidence="1" id="KW-0732">Signal</keyword>
<sequence length="216" mass="24221">MPNRILTATLFFVSTLASAQALQPERTIQGNTIISERDPAIRITLPQDVHYVGGGRFVLHGIEDCEMHVFVKADARKNVLELYRVQFSNFLPGQGQHQYDPRNFRKVDGEDTYIQTDLGPADAPPAGDADTERRLQKLLTDNGYTLHPEMRYVLLTRPLGALGRKEMTIVYAEDLTPTGLTAKSLRPGGKAASRWPAMQKELVERADKKIQMESTK</sequence>
<accession>E8V2U1</accession>
<proteinExistence type="predicted"/>
<gene>
    <name evidence="2" type="ordered locus">AciPR4_3889</name>
</gene>
<evidence type="ECO:0000256" key="1">
    <source>
        <dbReference type="SAM" id="SignalP"/>
    </source>
</evidence>
<feature type="signal peptide" evidence="1">
    <location>
        <begin position="1"/>
        <end position="19"/>
    </location>
</feature>
<evidence type="ECO:0000313" key="3">
    <source>
        <dbReference type="Proteomes" id="UP000006844"/>
    </source>
</evidence>
<dbReference type="KEGG" id="tsa:AciPR4_3889"/>
<protein>
    <submittedName>
        <fullName evidence="2">Uncharacterized protein</fullName>
    </submittedName>
</protein>
<dbReference type="AlphaFoldDB" id="E8V2U1"/>
<evidence type="ECO:0000313" key="2">
    <source>
        <dbReference type="EMBL" id="ADV84638.1"/>
    </source>
</evidence>
<dbReference type="EMBL" id="CP002467">
    <property type="protein sequence ID" value="ADV84638.1"/>
    <property type="molecule type" value="Genomic_DNA"/>
</dbReference>
<feature type="chain" id="PRO_5003232812" evidence="1">
    <location>
        <begin position="20"/>
        <end position="216"/>
    </location>
</feature>
<reference evidence="2 3" key="1">
    <citation type="journal article" date="2012" name="Stand. Genomic Sci.">
        <title>Complete genome sequence of Terriglobus saanensis type strain SP1PR4(T), an Acidobacteria from tundra soil.</title>
        <authorList>
            <person name="Rawat S.R."/>
            <person name="Mannisto M.K."/>
            <person name="Starovoytov V."/>
            <person name="Goodwin L."/>
            <person name="Nolan M."/>
            <person name="Hauser L."/>
            <person name="Land M."/>
            <person name="Davenport K.W."/>
            <person name="Woyke T."/>
            <person name="Haggblom M.M."/>
        </authorList>
    </citation>
    <scope>NUCLEOTIDE SEQUENCE</scope>
    <source>
        <strain evidence="3">ATCC BAA-1853 / DSM 23119 / SP1PR4</strain>
    </source>
</reference>
<organism evidence="2 3">
    <name type="scientific">Terriglobus saanensis (strain ATCC BAA-1853 / DSM 23119 / SP1PR4)</name>
    <dbReference type="NCBI Taxonomy" id="401053"/>
    <lineage>
        <taxon>Bacteria</taxon>
        <taxon>Pseudomonadati</taxon>
        <taxon>Acidobacteriota</taxon>
        <taxon>Terriglobia</taxon>
        <taxon>Terriglobales</taxon>
        <taxon>Acidobacteriaceae</taxon>
        <taxon>Terriglobus</taxon>
    </lineage>
</organism>
<dbReference type="eggNOG" id="ENOG50338UD">
    <property type="taxonomic scope" value="Bacteria"/>
</dbReference>